<dbReference type="EC" id="2.7.13.3" evidence="2"/>
<dbReference type="SMART" id="SM00388">
    <property type="entry name" value="HisKA"/>
    <property type="match status" value="1"/>
</dbReference>
<dbReference type="AlphaFoldDB" id="A0A419EYU9"/>
<dbReference type="InterPro" id="IPR036890">
    <property type="entry name" value="HATPase_C_sf"/>
</dbReference>
<comment type="caution">
    <text evidence="14">The sequence shown here is derived from an EMBL/GenBank/DDBJ whole genome shotgun (WGS) entry which is preliminary data.</text>
</comment>
<feature type="transmembrane region" description="Helical" evidence="10">
    <location>
        <begin position="184"/>
        <end position="209"/>
    </location>
</feature>
<sequence length="778" mass="86598">MKSPLQTNRRIVLLVIIMTAIAIGVGGIVLCLLYRTSFKQQRERLREVAQSEARIIEAMARFDAIHGAMKGPEGAFAATLEQLKDAHSRFKGFGKTGEFTLARREGEQIVYLLNHRHHDLGNPRPVPFASTLGEPMRRALSGESGTIIGLDYRGETVLAAYEPVAELHLGVVAKIDMAEMRAPFIRAGLLAGGAGVVLVFFGTTLFLWIGNPIVRRLEENERKYRGIFESAADLLLLVDRDGKILDANPAACSAYGYSRDDFLEQTTRNIMYPWNDGLLDAAATVLREGKSYFKESVHVKQDGTPFPAEVTLSPITHKGRPAILAAVRDITERKRTEEALRVSHCLLQVAYRHAEMLPLLKEFVDELKDCTGCEAIGIRLLDEEGNIPYVAHVGFSEKFYRLESPLSIKSDKCMCINVIKGSTDPNLFFYTKGGSFYINGTTRFLATVPEELKRETRNVCNQYGYESVALVPVRGRERIMGLIHMADSRENMVPLYVVEVLEGVATLLGTAIERVRIQEELRDSEQRYRRLSESLEETVKKKIAELKQAESLAAIGQMVSVVAHEVRNPLQNIHAAVEALHAHAEQDKERSEILEEINYGVTILDDMVKGLSEYAKPLNLQYSMSSPGDMVQRALKMLSHELRNIIVHIQLDQEDRKLSVDAVKFVEVLVNLISNAADAMPSGGDLRIFSAFLQSDGGDSLVLSISDTGFGIEEKDFEHIFEPFFTTKARGTGLGLPICKRIIDAHNGTLKIKSIVNQGTTVEILLPTHRGQSPNRTL</sequence>
<evidence type="ECO:0000256" key="5">
    <source>
        <dbReference type="ARBA" id="ARBA00022741"/>
    </source>
</evidence>
<evidence type="ECO:0000259" key="12">
    <source>
        <dbReference type="PROSITE" id="PS50112"/>
    </source>
</evidence>
<evidence type="ECO:0000256" key="2">
    <source>
        <dbReference type="ARBA" id="ARBA00012438"/>
    </source>
</evidence>
<evidence type="ECO:0000256" key="4">
    <source>
        <dbReference type="ARBA" id="ARBA00022679"/>
    </source>
</evidence>
<feature type="domain" description="PAS" evidence="12">
    <location>
        <begin position="220"/>
        <end position="273"/>
    </location>
</feature>
<keyword evidence="7" id="KW-0067">ATP-binding</keyword>
<dbReference type="Gene3D" id="3.30.565.10">
    <property type="entry name" value="Histidine kinase-like ATPase, C-terminal domain"/>
    <property type="match status" value="1"/>
</dbReference>
<feature type="coiled-coil region" evidence="9">
    <location>
        <begin position="514"/>
        <end position="552"/>
    </location>
</feature>
<evidence type="ECO:0000256" key="7">
    <source>
        <dbReference type="ARBA" id="ARBA00022840"/>
    </source>
</evidence>
<evidence type="ECO:0000256" key="6">
    <source>
        <dbReference type="ARBA" id="ARBA00022777"/>
    </source>
</evidence>
<protein>
    <recommendedName>
        <fullName evidence="2">histidine kinase</fullName>
        <ecNumber evidence="2">2.7.13.3</ecNumber>
    </recommendedName>
</protein>
<dbReference type="SUPFAM" id="SSF55781">
    <property type="entry name" value="GAF domain-like"/>
    <property type="match status" value="1"/>
</dbReference>
<feature type="domain" description="Histidine kinase" evidence="11">
    <location>
        <begin position="561"/>
        <end position="770"/>
    </location>
</feature>
<dbReference type="SUPFAM" id="SSF55874">
    <property type="entry name" value="ATPase domain of HSP90 chaperone/DNA topoisomerase II/histidine kinase"/>
    <property type="match status" value="1"/>
</dbReference>
<name>A0A419EYU9_9BACT</name>
<evidence type="ECO:0000256" key="1">
    <source>
        <dbReference type="ARBA" id="ARBA00000085"/>
    </source>
</evidence>
<organism evidence="14 15">
    <name type="scientific">Candidatus Abyssobacteria bacterium SURF_17</name>
    <dbReference type="NCBI Taxonomy" id="2093361"/>
    <lineage>
        <taxon>Bacteria</taxon>
        <taxon>Pseudomonadati</taxon>
        <taxon>Candidatus Hydrogenedentota</taxon>
        <taxon>Candidatus Abyssobacteria</taxon>
    </lineage>
</organism>
<comment type="catalytic activity">
    <reaction evidence="1">
        <text>ATP + protein L-histidine = ADP + protein N-phospho-L-histidine.</text>
        <dbReference type="EC" id="2.7.13.3"/>
    </reaction>
</comment>
<keyword evidence="8" id="KW-0902">Two-component regulatory system</keyword>
<dbReference type="CDD" id="cd00130">
    <property type="entry name" value="PAS"/>
    <property type="match status" value="1"/>
</dbReference>
<dbReference type="Pfam" id="PF13426">
    <property type="entry name" value="PAS_9"/>
    <property type="match status" value="1"/>
</dbReference>
<reference evidence="14 15" key="1">
    <citation type="journal article" date="2017" name="ISME J.">
        <title>Energy and carbon metabolisms in a deep terrestrial subsurface fluid microbial community.</title>
        <authorList>
            <person name="Momper L."/>
            <person name="Jungbluth S.P."/>
            <person name="Lee M.D."/>
            <person name="Amend J.P."/>
        </authorList>
    </citation>
    <scope>NUCLEOTIDE SEQUENCE [LARGE SCALE GENOMIC DNA]</scope>
    <source>
        <strain evidence="14">SURF_17</strain>
    </source>
</reference>
<gene>
    <name evidence="14" type="ORF">C4532_09505</name>
</gene>
<keyword evidence="9" id="KW-0175">Coiled coil</keyword>
<dbReference type="Pfam" id="PF00512">
    <property type="entry name" value="HisKA"/>
    <property type="match status" value="1"/>
</dbReference>
<evidence type="ECO:0000256" key="3">
    <source>
        <dbReference type="ARBA" id="ARBA00022553"/>
    </source>
</evidence>
<evidence type="ECO:0000313" key="15">
    <source>
        <dbReference type="Proteomes" id="UP000285961"/>
    </source>
</evidence>
<dbReference type="InterPro" id="IPR035965">
    <property type="entry name" value="PAS-like_dom_sf"/>
</dbReference>
<dbReference type="SUPFAM" id="SSF47384">
    <property type="entry name" value="Homodimeric domain of signal transducing histidine kinase"/>
    <property type="match status" value="1"/>
</dbReference>
<dbReference type="CDD" id="cd00082">
    <property type="entry name" value="HisKA"/>
    <property type="match status" value="1"/>
</dbReference>
<dbReference type="InterPro" id="IPR029016">
    <property type="entry name" value="GAF-like_dom_sf"/>
</dbReference>
<keyword evidence="3" id="KW-0597">Phosphoprotein</keyword>
<dbReference type="InterPro" id="IPR000014">
    <property type="entry name" value="PAS"/>
</dbReference>
<keyword evidence="5" id="KW-0547">Nucleotide-binding</keyword>
<dbReference type="PRINTS" id="PR00344">
    <property type="entry name" value="BCTRLSENSOR"/>
</dbReference>
<dbReference type="PROSITE" id="PS50112">
    <property type="entry name" value="PAS"/>
    <property type="match status" value="1"/>
</dbReference>
<dbReference type="Gene3D" id="1.10.287.130">
    <property type="match status" value="1"/>
</dbReference>
<dbReference type="GO" id="GO:0005524">
    <property type="term" value="F:ATP binding"/>
    <property type="evidence" value="ECO:0007669"/>
    <property type="project" value="UniProtKB-KW"/>
</dbReference>
<dbReference type="SMART" id="SM00091">
    <property type="entry name" value="PAS"/>
    <property type="match status" value="1"/>
</dbReference>
<evidence type="ECO:0000256" key="10">
    <source>
        <dbReference type="SAM" id="Phobius"/>
    </source>
</evidence>
<evidence type="ECO:0000256" key="8">
    <source>
        <dbReference type="ARBA" id="ARBA00023012"/>
    </source>
</evidence>
<evidence type="ECO:0000259" key="11">
    <source>
        <dbReference type="PROSITE" id="PS50109"/>
    </source>
</evidence>
<dbReference type="InterPro" id="IPR004358">
    <property type="entry name" value="Sig_transdc_His_kin-like_C"/>
</dbReference>
<dbReference type="CDD" id="cd18774">
    <property type="entry name" value="PDC2_HK_sensor"/>
    <property type="match status" value="1"/>
</dbReference>
<evidence type="ECO:0000313" key="14">
    <source>
        <dbReference type="EMBL" id="RJP70323.1"/>
    </source>
</evidence>
<dbReference type="SMART" id="SM00387">
    <property type="entry name" value="HATPase_c"/>
    <property type="match status" value="1"/>
</dbReference>
<keyword evidence="10" id="KW-1133">Transmembrane helix</keyword>
<feature type="transmembrane region" description="Helical" evidence="10">
    <location>
        <begin position="12"/>
        <end position="34"/>
    </location>
</feature>
<keyword evidence="6" id="KW-0418">Kinase</keyword>
<dbReference type="GO" id="GO:0000155">
    <property type="term" value="F:phosphorelay sensor kinase activity"/>
    <property type="evidence" value="ECO:0007669"/>
    <property type="project" value="InterPro"/>
</dbReference>
<dbReference type="Gene3D" id="3.30.450.20">
    <property type="entry name" value="PAS domain"/>
    <property type="match status" value="1"/>
</dbReference>
<keyword evidence="4" id="KW-0808">Transferase</keyword>
<dbReference type="InterPro" id="IPR003594">
    <property type="entry name" value="HATPase_dom"/>
</dbReference>
<proteinExistence type="predicted"/>
<dbReference type="PANTHER" id="PTHR43065">
    <property type="entry name" value="SENSOR HISTIDINE KINASE"/>
    <property type="match status" value="1"/>
</dbReference>
<dbReference type="InterPro" id="IPR005467">
    <property type="entry name" value="His_kinase_dom"/>
</dbReference>
<keyword evidence="10" id="KW-0812">Transmembrane</keyword>
<evidence type="ECO:0000256" key="9">
    <source>
        <dbReference type="SAM" id="Coils"/>
    </source>
</evidence>
<keyword evidence="10" id="KW-0472">Membrane</keyword>
<dbReference type="Pfam" id="PF02518">
    <property type="entry name" value="HATPase_c"/>
    <property type="match status" value="1"/>
</dbReference>
<dbReference type="PROSITE" id="PS50109">
    <property type="entry name" value="HIS_KIN"/>
    <property type="match status" value="1"/>
</dbReference>
<evidence type="ECO:0000259" key="13">
    <source>
        <dbReference type="PROSITE" id="PS50113"/>
    </source>
</evidence>
<dbReference type="InterPro" id="IPR036097">
    <property type="entry name" value="HisK_dim/P_sf"/>
</dbReference>
<dbReference type="InterPro" id="IPR003661">
    <property type="entry name" value="HisK_dim/P_dom"/>
</dbReference>
<dbReference type="Gene3D" id="3.30.450.40">
    <property type="match status" value="1"/>
</dbReference>
<accession>A0A419EYU9</accession>
<dbReference type="PANTHER" id="PTHR43065:SF10">
    <property type="entry name" value="PEROXIDE STRESS-ACTIVATED HISTIDINE KINASE MAK3"/>
    <property type="match status" value="1"/>
</dbReference>
<dbReference type="SUPFAM" id="SSF55785">
    <property type="entry name" value="PYP-like sensor domain (PAS domain)"/>
    <property type="match status" value="1"/>
</dbReference>
<feature type="domain" description="PAC" evidence="13">
    <location>
        <begin position="292"/>
        <end position="342"/>
    </location>
</feature>
<dbReference type="EMBL" id="QZKI01000071">
    <property type="protein sequence ID" value="RJP70323.1"/>
    <property type="molecule type" value="Genomic_DNA"/>
</dbReference>
<dbReference type="InterPro" id="IPR000700">
    <property type="entry name" value="PAS-assoc_C"/>
</dbReference>
<dbReference type="PROSITE" id="PS50113">
    <property type="entry name" value="PAC"/>
    <property type="match status" value="1"/>
</dbReference>
<dbReference type="NCBIfam" id="TIGR00229">
    <property type="entry name" value="sensory_box"/>
    <property type="match status" value="1"/>
</dbReference>
<dbReference type="Proteomes" id="UP000285961">
    <property type="component" value="Unassembled WGS sequence"/>
</dbReference>